<organism evidence="1 2">
    <name type="scientific">Boletus edulis BED1</name>
    <dbReference type="NCBI Taxonomy" id="1328754"/>
    <lineage>
        <taxon>Eukaryota</taxon>
        <taxon>Fungi</taxon>
        <taxon>Dikarya</taxon>
        <taxon>Basidiomycota</taxon>
        <taxon>Agaricomycotina</taxon>
        <taxon>Agaricomycetes</taxon>
        <taxon>Agaricomycetidae</taxon>
        <taxon>Boletales</taxon>
        <taxon>Boletineae</taxon>
        <taxon>Boletaceae</taxon>
        <taxon>Boletoideae</taxon>
        <taxon>Boletus</taxon>
    </lineage>
</organism>
<accession>A0AAD4GG61</accession>
<evidence type="ECO:0008006" key="3">
    <source>
        <dbReference type="Google" id="ProtNLM"/>
    </source>
</evidence>
<evidence type="ECO:0000313" key="2">
    <source>
        <dbReference type="Proteomes" id="UP001194468"/>
    </source>
</evidence>
<comment type="caution">
    <text evidence="1">The sequence shown here is derived from an EMBL/GenBank/DDBJ whole genome shotgun (WGS) entry which is preliminary data.</text>
</comment>
<name>A0AAD4GG61_BOLED</name>
<gene>
    <name evidence="1" type="ORF">L210DRAFT_3538419</name>
</gene>
<proteinExistence type="predicted"/>
<dbReference type="AlphaFoldDB" id="A0AAD4GG61"/>
<keyword evidence="2" id="KW-1185">Reference proteome</keyword>
<reference evidence="1" key="2">
    <citation type="journal article" date="2020" name="Nat. Commun.">
        <title>Large-scale genome sequencing of mycorrhizal fungi provides insights into the early evolution of symbiotic traits.</title>
        <authorList>
            <person name="Miyauchi S."/>
            <person name="Kiss E."/>
            <person name="Kuo A."/>
            <person name="Drula E."/>
            <person name="Kohler A."/>
            <person name="Sanchez-Garcia M."/>
            <person name="Morin E."/>
            <person name="Andreopoulos B."/>
            <person name="Barry K.W."/>
            <person name="Bonito G."/>
            <person name="Buee M."/>
            <person name="Carver A."/>
            <person name="Chen C."/>
            <person name="Cichocki N."/>
            <person name="Clum A."/>
            <person name="Culley D."/>
            <person name="Crous P.W."/>
            <person name="Fauchery L."/>
            <person name="Girlanda M."/>
            <person name="Hayes R.D."/>
            <person name="Keri Z."/>
            <person name="LaButti K."/>
            <person name="Lipzen A."/>
            <person name="Lombard V."/>
            <person name="Magnuson J."/>
            <person name="Maillard F."/>
            <person name="Murat C."/>
            <person name="Nolan M."/>
            <person name="Ohm R.A."/>
            <person name="Pangilinan J."/>
            <person name="Pereira M.F."/>
            <person name="Perotto S."/>
            <person name="Peter M."/>
            <person name="Pfister S."/>
            <person name="Riley R."/>
            <person name="Sitrit Y."/>
            <person name="Stielow J.B."/>
            <person name="Szollosi G."/>
            <person name="Zifcakova L."/>
            <person name="Stursova M."/>
            <person name="Spatafora J.W."/>
            <person name="Tedersoo L."/>
            <person name="Vaario L.M."/>
            <person name="Yamada A."/>
            <person name="Yan M."/>
            <person name="Wang P."/>
            <person name="Xu J."/>
            <person name="Bruns T."/>
            <person name="Baldrian P."/>
            <person name="Vilgalys R."/>
            <person name="Dunand C."/>
            <person name="Henrissat B."/>
            <person name="Grigoriev I.V."/>
            <person name="Hibbett D."/>
            <person name="Nagy L.G."/>
            <person name="Martin F.M."/>
        </authorList>
    </citation>
    <scope>NUCLEOTIDE SEQUENCE</scope>
    <source>
        <strain evidence="1">BED1</strain>
    </source>
</reference>
<sequence>MHQALKIQEILFIIFGYSSSESVSQSGYSESRTLAALARTCRAFKEPALSVLWRVLIDLSPLARCLPEASNLLRNVGTQYSFTRPLTKTEWDTLQSYTRRVRSILDFYCGLDEGSLRTISDRCPADGQISTLCMVYMQGKTRASYTCLSHPCFSSMSRSRIYVYSRNLSTRSPNASQMSRNSSFACIYLNPHLFASNPVTFPAGKTYGL</sequence>
<dbReference type="Proteomes" id="UP001194468">
    <property type="component" value="Unassembled WGS sequence"/>
</dbReference>
<protein>
    <recommendedName>
        <fullName evidence="3">F-box domain-containing protein</fullName>
    </recommendedName>
</protein>
<evidence type="ECO:0000313" key="1">
    <source>
        <dbReference type="EMBL" id="KAF8440837.1"/>
    </source>
</evidence>
<reference evidence="1" key="1">
    <citation type="submission" date="2019-10" db="EMBL/GenBank/DDBJ databases">
        <authorList>
            <consortium name="DOE Joint Genome Institute"/>
            <person name="Kuo A."/>
            <person name="Miyauchi S."/>
            <person name="Kiss E."/>
            <person name="Drula E."/>
            <person name="Kohler A."/>
            <person name="Sanchez-Garcia M."/>
            <person name="Andreopoulos B."/>
            <person name="Barry K.W."/>
            <person name="Bonito G."/>
            <person name="Buee M."/>
            <person name="Carver A."/>
            <person name="Chen C."/>
            <person name="Cichocki N."/>
            <person name="Clum A."/>
            <person name="Culley D."/>
            <person name="Crous P.W."/>
            <person name="Fauchery L."/>
            <person name="Girlanda M."/>
            <person name="Hayes R."/>
            <person name="Keri Z."/>
            <person name="LaButti K."/>
            <person name="Lipzen A."/>
            <person name="Lombard V."/>
            <person name="Magnuson J."/>
            <person name="Maillard F."/>
            <person name="Morin E."/>
            <person name="Murat C."/>
            <person name="Nolan M."/>
            <person name="Ohm R."/>
            <person name="Pangilinan J."/>
            <person name="Pereira M."/>
            <person name="Perotto S."/>
            <person name="Peter M."/>
            <person name="Riley R."/>
            <person name="Sitrit Y."/>
            <person name="Stielow B."/>
            <person name="Szollosi G."/>
            <person name="Zifcakova L."/>
            <person name="Stursova M."/>
            <person name="Spatafora J.W."/>
            <person name="Tedersoo L."/>
            <person name="Vaario L.-M."/>
            <person name="Yamada A."/>
            <person name="Yan M."/>
            <person name="Wang P."/>
            <person name="Xu J."/>
            <person name="Bruns T."/>
            <person name="Baldrian P."/>
            <person name="Vilgalys R."/>
            <person name="Henrissat B."/>
            <person name="Grigoriev I.V."/>
            <person name="Hibbett D."/>
            <person name="Nagy L.G."/>
            <person name="Martin F.M."/>
        </authorList>
    </citation>
    <scope>NUCLEOTIDE SEQUENCE</scope>
    <source>
        <strain evidence="1">BED1</strain>
    </source>
</reference>
<dbReference type="EMBL" id="WHUW01000011">
    <property type="protein sequence ID" value="KAF8440837.1"/>
    <property type="molecule type" value="Genomic_DNA"/>
</dbReference>